<dbReference type="InterPro" id="IPR008969">
    <property type="entry name" value="CarboxyPept-like_regulatory"/>
</dbReference>
<comment type="subcellular location">
    <subcellularLocation>
        <location evidence="1">Cell outer membrane</location>
    </subcellularLocation>
</comment>
<dbReference type="EMBL" id="CP076130">
    <property type="protein sequence ID" value="QWG10599.1"/>
    <property type="molecule type" value="Genomic_DNA"/>
</dbReference>
<keyword evidence="3" id="KW-0998">Cell outer membrane</keyword>
<dbReference type="Gene3D" id="2.170.130.10">
    <property type="entry name" value="TonB-dependent receptor, plug domain"/>
    <property type="match status" value="1"/>
</dbReference>
<dbReference type="Gene3D" id="2.40.170.20">
    <property type="entry name" value="TonB-dependent receptor, beta-barrel domain"/>
    <property type="match status" value="1"/>
</dbReference>
<evidence type="ECO:0000256" key="1">
    <source>
        <dbReference type="ARBA" id="ARBA00004442"/>
    </source>
</evidence>
<organism evidence="5 6">
    <name type="scientific">Flammeovirga kamogawensis</name>
    <dbReference type="NCBI Taxonomy" id="373891"/>
    <lineage>
        <taxon>Bacteria</taxon>
        <taxon>Pseudomonadati</taxon>
        <taxon>Bacteroidota</taxon>
        <taxon>Cytophagia</taxon>
        <taxon>Cytophagales</taxon>
        <taxon>Flammeovirgaceae</taxon>
        <taxon>Flammeovirga</taxon>
    </lineage>
</organism>
<keyword evidence="5" id="KW-0675">Receptor</keyword>
<keyword evidence="6" id="KW-1185">Reference proteome</keyword>
<dbReference type="InterPro" id="IPR036942">
    <property type="entry name" value="Beta-barrel_TonB_sf"/>
</dbReference>
<sequence>MKIFNLFFILLISINVHAQFFSIEGKVLSIDEEPLEYINVNILNDSSHIIVGTRSDSLGRFRLEVEKGQYILELNQFGTKFYSKVVDINSSIDLGPLIIDPSIILDAITIKNQDDLIEQKIDRYVFNIDQTALATGANGLNILEITPGLMVNQNRISILGKAEGVGVMVNGKILQMSPNQIIDYLQGLQSDQIKSIEIITSPPAKYSAEGNSGLINIILKKPRKDQWRTIISSSYRQGIYAQSINSVNYYFKKNNLSIGTGVNYSFGKYKGEEYLQVIYPENIWNSNTESINKKNNLSGHFILDYDLNKKITTGIQYNGSLNKPNVSDIDNSVINNSISSREVVTKGISNKKKRNNALNYHLKYTIDTLGKELNIDIDYFNYNTESERNFIVYNNNNLLSDQENINSGDLSINNYSVNLDMNHPTKFIDLNYGGRVSFSKIDNYLFSDIYDVGFIQNDQYNYDENTQSLFISGEKELSNKFSFKLGLRIENTQIEADSKSTKLLNTYNYTELFPSFYLSYRLNNNNNFSFSYNRRINRPSFSNLNPFRYYSSPFYYWEGNPSLTPSFTHNLELNYKLKKYSRTSLFFQSTKDMYGGVVIIDNDNVNQLIKPLNYTDTETFGISQTFINNINKIRLYYGGYGGYQKSKSKIYPITPKEIDGFYSVLYMYFNYKFNEKINTGFNYQQVFPNVGLDLTNNKARSILNLYLSAIINDKITLVLNVNNLFREYSFNSTSERNGNFVETNGFYDNRYVKLTIKINLGGKVKVSDRQIKNKEEINRSY</sequence>
<dbReference type="InterPro" id="IPR037066">
    <property type="entry name" value="Plug_dom_sf"/>
</dbReference>
<feature type="domain" description="Outer membrane protein beta-barrel" evidence="4">
    <location>
        <begin position="365"/>
        <end position="756"/>
    </location>
</feature>
<accession>A0ABX8H3Y6</accession>
<geneLocation type="plasmid" evidence="5 6">
    <name>p1</name>
</geneLocation>
<keyword evidence="5" id="KW-0614">Plasmid</keyword>
<gene>
    <name evidence="5" type="ORF">KM029_24770</name>
</gene>
<proteinExistence type="predicted"/>
<dbReference type="PANTHER" id="PTHR40980">
    <property type="entry name" value="PLUG DOMAIN-CONTAINING PROTEIN"/>
    <property type="match status" value="1"/>
</dbReference>
<protein>
    <submittedName>
        <fullName evidence="5">TonB-dependent receptor family protein</fullName>
    </submittedName>
</protein>
<dbReference type="InterPro" id="IPR041700">
    <property type="entry name" value="OMP_b-brl_3"/>
</dbReference>
<dbReference type="RefSeq" id="WP_144077092.1">
    <property type="nucleotide sequence ID" value="NZ_CP076130.1"/>
</dbReference>
<dbReference type="SUPFAM" id="SSF56935">
    <property type="entry name" value="Porins"/>
    <property type="match status" value="1"/>
</dbReference>
<evidence type="ECO:0000256" key="3">
    <source>
        <dbReference type="ARBA" id="ARBA00023237"/>
    </source>
</evidence>
<dbReference type="PANTHER" id="PTHR40980:SF4">
    <property type="entry name" value="TONB-DEPENDENT RECEPTOR-LIKE BETA-BARREL DOMAIN-CONTAINING PROTEIN"/>
    <property type="match status" value="1"/>
</dbReference>
<evidence type="ECO:0000259" key="4">
    <source>
        <dbReference type="Pfam" id="PF14905"/>
    </source>
</evidence>
<evidence type="ECO:0000313" key="5">
    <source>
        <dbReference type="EMBL" id="QWG10599.1"/>
    </source>
</evidence>
<keyword evidence="2" id="KW-0472">Membrane</keyword>
<reference evidence="5 6" key="1">
    <citation type="submission" date="2021-05" db="EMBL/GenBank/DDBJ databases">
        <title>Comparative genomic studies on the polysaccharide-degrading batcterial strains of the Flammeovirga genus.</title>
        <authorList>
            <person name="Zewei F."/>
            <person name="Zheng Z."/>
            <person name="Yu L."/>
            <person name="Ruyue G."/>
            <person name="Yanhong M."/>
            <person name="Yuanyuan C."/>
            <person name="Jingyan G."/>
            <person name="Wenjun H."/>
        </authorList>
    </citation>
    <scope>NUCLEOTIDE SEQUENCE [LARGE SCALE GENOMIC DNA]</scope>
    <source>
        <strain evidence="5 6">YS10</strain>
        <plasmid evidence="5 6">p1</plasmid>
    </source>
</reference>
<dbReference type="SUPFAM" id="SSF49464">
    <property type="entry name" value="Carboxypeptidase regulatory domain-like"/>
    <property type="match status" value="1"/>
</dbReference>
<evidence type="ECO:0000313" key="6">
    <source>
        <dbReference type="Proteomes" id="UP000682802"/>
    </source>
</evidence>
<evidence type="ECO:0000256" key="2">
    <source>
        <dbReference type="ARBA" id="ARBA00023136"/>
    </source>
</evidence>
<dbReference type="Proteomes" id="UP000682802">
    <property type="component" value="Plasmid p1"/>
</dbReference>
<name>A0ABX8H3Y6_9BACT</name>
<dbReference type="Pfam" id="PF14905">
    <property type="entry name" value="OMP_b-brl_3"/>
    <property type="match status" value="1"/>
</dbReference>